<comment type="caution">
    <text evidence="8">The sequence shown here is derived from an EMBL/GenBank/DDBJ whole genome shotgun (WGS) entry which is preliminary data.</text>
</comment>
<dbReference type="Gene3D" id="3.90.780.10">
    <property type="entry name" value="5'-Nucleotidase, C-terminal domain"/>
    <property type="match status" value="1"/>
</dbReference>
<gene>
    <name evidence="8" type="ORF">DFR47_10532</name>
</gene>
<evidence type="ECO:0000313" key="9">
    <source>
        <dbReference type="Proteomes" id="UP000252893"/>
    </source>
</evidence>
<dbReference type="GO" id="GO:0000166">
    <property type="term" value="F:nucleotide binding"/>
    <property type="evidence" value="ECO:0007669"/>
    <property type="project" value="UniProtKB-KW"/>
</dbReference>
<dbReference type="InterPro" id="IPR018392">
    <property type="entry name" value="LysM"/>
</dbReference>
<dbReference type="Gene3D" id="3.10.350.10">
    <property type="entry name" value="LysM domain"/>
    <property type="match status" value="1"/>
</dbReference>
<protein>
    <submittedName>
        <fullName evidence="8">5'-nucleotidase</fullName>
    </submittedName>
</protein>
<dbReference type="Pfam" id="PF02872">
    <property type="entry name" value="5_nucleotid_C"/>
    <property type="match status" value="1"/>
</dbReference>
<dbReference type="RefSeq" id="WP_113945056.1">
    <property type="nucleotide sequence ID" value="NZ_JBHEEG010000006.1"/>
</dbReference>
<proteinExistence type="inferred from homology"/>
<reference evidence="8 9" key="1">
    <citation type="submission" date="2018-06" db="EMBL/GenBank/DDBJ databases">
        <title>Genomic Encyclopedia of Type Strains, Phase IV (KMG-IV): sequencing the most valuable type-strain genomes for metagenomic binning, comparative biology and taxonomic classification.</title>
        <authorList>
            <person name="Goeker M."/>
        </authorList>
    </citation>
    <scope>NUCLEOTIDE SEQUENCE [LARGE SCALE GENOMIC DNA]</scope>
    <source>
        <strain evidence="8 9">DSM 25619</strain>
    </source>
</reference>
<dbReference type="PANTHER" id="PTHR11575:SF24">
    <property type="entry name" value="5'-NUCLEOTIDASE"/>
    <property type="match status" value="1"/>
</dbReference>
<keyword evidence="9" id="KW-1185">Reference proteome</keyword>
<dbReference type="SUPFAM" id="SSF55816">
    <property type="entry name" value="5'-nucleotidase (syn. UDP-sugar hydrolase), C-terminal domain"/>
    <property type="match status" value="1"/>
</dbReference>
<dbReference type="PROSITE" id="PS51782">
    <property type="entry name" value="LYSM"/>
    <property type="match status" value="1"/>
</dbReference>
<dbReference type="InterPro" id="IPR004843">
    <property type="entry name" value="Calcineurin-like_PHP"/>
</dbReference>
<dbReference type="SUPFAM" id="SSF56300">
    <property type="entry name" value="Metallo-dependent phosphatases"/>
    <property type="match status" value="1"/>
</dbReference>
<comment type="similarity">
    <text evidence="1 6">Belongs to the 5'-nucleotidase family.</text>
</comment>
<evidence type="ECO:0000256" key="3">
    <source>
        <dbReference type="ARBA" id="ARBA00022729"/>
    </source>
</evidence>
<dbReference type="InterPro" id="IPR006179">
    <property type="entry name" value="5_nucleotidase/apyrase"/>
</dbReference>
<evidence type="ECO:0000256" key="2">
    <source>
        <dbReference type="ARBA" id="ARBA00022723"/>
    </source>
</evidence>
<dbReference type="PRINTS" id="PR01607">
    <property type="entry name" value="APYRASEFAMLY"/>
</dbReference>
<dbReference type="Pfam" id="PF01476">
    <property type="entry name" value="LysM"/>
    <property type="match status" value="1"/>
</dbReference>
<dbReference type="PROSITE" id="PS00786">
    <property type="entry name" value="5_NUCLEOTIDASE_2"/>
    <property type="match status" value="1"/>
</dbReference>
<sequence>MSGLFKILFCSASLAVLSLPAYADYTLTILHTNDTHSRIEEVNKYDATCSAKESAEQQCFGGMARLKAAIDTERAKTDNVLVLDAGDQFQGSLFFTTYKGTDNAEFMNAIGYDAMALGNHEFDLGQEGLVPFLNDIRIPVLSANIESTATSPIHGKFAPYLIKTVGGEKIGIIGLTTPDTVAIARPGKDMRFLDAKETLQRTIPELKQQGVTKIIALTHLGYDVDQQLAAELDDLDAIVGGHSHTLLGDNARASGPYPTLVKNPSGKMVPVVTAYAYTQYLGRLVLNFDDEGNLKTASGSPLRLDASIKPDEQLAQRIAEMAKPIEELKNRRVAETAKLIDGSAVSCRTQQCPMGDLVTNAMLDRVRDQGITAALINGGALRASIKAGEVTMGDVLVVLPFQNTVATFQIKGSDLRAALENGVSQIEKGSGRYPQVSGIKFTTDIAKPAGQRIGTVEIQNADKNWQSLDDNRFYGIAATDYLRTGGDGYTMIAEKAEKAYDYGPALDQVVAEYLQAHSPYSGEVQQPAKRPESKVTTTYVIKKGDSYWSIAEALYGNGMKWKQLFQQNRHYKPRHLPVGASLKTGAPASP</sequence>
<dbReference type="Gene3D" id="3.60.21.10">
    <property type="match status" value="1"/>
</dbReference>
<dbReference type="CDD" id="cd07409">
    <property type="entry name" value="MPP_CD73_N"/>
    <property type="match status" value="1"/>
</dbReference>
<evidence type="ECO:0000256" key="4">
    <source>
        <dbReference type="ARBA" id="ARBA00022741"/>
    </source>
</evidence>
<dbReference type="PROSITE" id="PS00785">
    <property type="entry name" value="5_NUCLEOTIDASE_1"/>
    <property type="match status" value="1"/>
</dbReference>
<dbReference type="Proteomes" id="UP000252893">
    <property type="component" value="Unassembled WGS sequence"/>
</dbReference>
<dbReference type="GO" id="GO:0016788">
    <property type="term" value="F:hydrolase activity, acting on ester bonds"/>
    <property type="evidence" value="ECO:0007669"/>
    <property type="project" value="InterPro"/>
</dbReference>
<name>A0A366DV00_9HYPH</name>
<dbReference type="InterPro" id="IPR029052">
    <property type="entry name" value="Metallo-depent_PP-like"/>
</dbReference>
<evidence type="ECO:0000259" key="7">
    <source>
        <dbReference type="PROSITE" id="PS51782"/>
    </source>
</evidence>
<dbReference type="InterPro" id="IPR036779">
    <property type="entry name" value="LysM_dom_sf"/>
</dbReference>
<evidence type="ECO:0000256" key="1">
    <source>
        <dbReference type="ARBA" id="ARBA00006654"/>
    </source>
</evidence>
<dbReference type="InterPro" id="IPR036907">
    <property type="entry name" value="5'-Nucleotdase_C_sf"/>
</dbReference>
<dbReference type="Pfam" id="PF00149">
    <property type="entry name" value="Metallophos"/>
    <property type="match status" value="1"/>
</dbReference>
<keyword evidence="2" id="KW-0479">Metal-binding</keyword>
<evidence type="ECO:0000313" key="8">
    <source>
        <dbReference type="EMBL" id="RBO93319.1"/>
    </source>
</evidence>
<dbReference type="SUPFAM" id="SSF54106">
    <property type="entry name" value="LysM domain"/>
    <property type="match status" value="1"/>
</dbReference>
<evidence type="ECO:0000256" key="5">
    <source>
        <dbReference type="ARBA" id="ARBA00022801"/>
    </source>
</evidence>
<dbReference type="FunFam" id="3.60.21.10:FF:000020">
    <property type="entry name" value="NT5E isoform 4"/>
    <property type="match status" value="1"/>
</dbReference>
<dbReference type="OrthoDB" id="9803927at2"/>
<feature type="signal peptide" evidence="6">
    <location>
        <begin position="1"/>
        <end position="23"/>
    </location>
</feature>
<dbReference type="CDD" id="cd00118">
    <property type="entry name" value="LysM"/>
    <property type="match status" value="1"/>
</dbReference>
<evidence type="ECO:0000256" key="6">
    <source>
        <dbReference type="RuleBase" id="RU362119"/>
    </source>
</evidence>
<keyword evidence="4 6" id="KW-0547">Nucleotide-binding</keyword>
<keyword evidence="5 6" id="KW-0378">Hydrolase</keyword>
<dbReference type="InterPro" id="IPR008334">
    <property type="entry name" value="5'-Nucleotdase_C"/>
</dbReference>
<dbReference type="AlphaFoldDB" id="A0A366DV00"/>
<keyword evidence="3 6" id="KW-0732">Signal</keyword>
<dbReference type="EMBL" id="QNRH01000005">
    <property type="protein sequence ID" value="RBO93319.1"/>
    <property type="molecule type" value="Genomic_DNA"/>
</dbReference>
<organism evidence="8 9">
    <name type="scientific">Pseudochrobactrum asaccharolyticum</name>
    <dbReference type="NCBI Taxonomy" id="354351"/>
    <lineage>
        <taxon>Bacteria</taxon>
        <taxon>Pseudomonadati</taxon>
        <taxon>Pseudomonadota</taxon>
        <taxon>Alphaproteobacteria</taxon>
        <taxon>Hyphomicrobiales</taxon>
        <taxon>Brucellaceae</taxon>
        <taxon>Pseudochrobactrum</taxon>
    </lineage>
</organism>
<dbReference type="SMART" id="SM00257">
    <property type="entry name" value="LysM"/>
    <property type="match status" value="1"/>
</dbReference>
<dbReference type="InterPro" id="IPR006146">
    <property type="entry name" value="5'-Nucleotdase_CS"/>
</dbReference>
<dbReference type="GO" id="GO:0046872">
    <property type="term" value="F:metal ion binding"/>
    <property type="evidence" value="ECO:0007669"/>
    <property type="project" value="UniProtKB-KW"/>
</dbReference>
<dbReference type="PANTHER" id="PTHR11575">
    <property type="entry name" value="5'-NUCLEOTIDASE-RELATED"/>
    <property type="match status" value="1"/>
</dbReference>
<dbReference type="GO" id="GO:0009166">
    <property type="term" value="P:nucleotide catabolic process"/>
    <property type="evidence" value="ECO:0007669"/>
    <property type="project" value="InterPro"/>
</dbReference>
<accession>A0A366DV00</accession>
<feature type="chain" id="PRO_5016487088" evidence="6">
    <location>
        <begin position="24"/>
        <end position="590"/>
    </location>
</feature>
<feature type="domain" description="LysM" evidence="7">
    <location>
        <begin position="537"/>
        <end position="584"/>
    </location>
</feature>